<organism evidence="1 4">
    <name type="scientific">Vibrio alginolyticus</name>
    <dbReference type="NCBI Taxonomy" id="663"/>
    <lineage>
        <taxon>Bacteria</taxon>
        <taxon>Pseudomonadati</taxon>
        <taxon>Pseudomonadota</taxon>
        <taxon>Gammaproteobacteria</taxon>
        <taxon>Vibrionales</taxon>
        <taxon>Vibrionaceae</taxon>
        <taxon>Vibrio</taxon>
    </lineage>
</organism>
<dbReference type="GeneID" id="75165038"/>
<protein>
    <submittedName>
        <fullName evidence="1">Uncharacterized protein</fullName>
    </submittedName>
</protein>
<evidence type="ECO:0000313" key="3">
    <source>
        <dbReference type="Proteomes" id="UP000054316"/>
    </source>
</evidence>
<dbReference type="RefSeq" id="WP_005375472.1">
    <property type="nucleotide sequence ID" value="NZ_AP023186.1"/>
</dbReference>
<dbReference type="AlphaFoldDB" id="A0A0L8CXU2"/>
<comment type="caution">
    <text evidence="1">The sequence shown here is derived from an EMBL/GenBank/DDBJ whole genome shotgun (WGS) entry which is preliminary data.</text>
</comment>
<proteinExistence type="predicted"/>
<name>A0A0L8CXU2_VIBAL</name>
<keyword evidence="3" id="KW-1185">Reference proteome</keyword>
<dbReference type="EMBL" id="JABCMA010000017">
    <property type="protein sequence ID" value="NMR74908.1"/>
    <property type="molecule type" value="Genomic_DNA"/>
</dbReference>
<dbReference type="eggNOG" id="ENOG5031ZPX">
    <property type="taxonomic scope" value="Bacteria"/>
</dbReference>
<accession>A0A0L8CXU2</accession>
<gene>
    <name evidence="2" type="ORF">AL553_022650</name>
    <name evidence="1" type="ORF">HKB35_14930</name>
</gene>
<evidence type="ECO:0000313" key="2">
    <source>
        <dbReference type="EMBL" id="PNP20437.1"/>
    </source>
</evidence>
<sequence length="103" mass="12221">MEKYQSYKSIETKASIRKMQRILDHLFSEIDQQHRETKENVVTLIQQSQQRLMNYKELYLHKESISEVELRMAHENMSETEKQVADMGIPVLTYIIGALDKAY</sequence>
<reference evidence="1 4" key="2">
    <citation type="submission" date="2020-04" db="EMBL/GenBank/DDBJ databases">
        <title>Whole-genome sequencing of Vibrio spp. from China reveals different genetic environments of blaCTX-M-14 among diverse lineages.</title>
        <authorList>
            <person name="Zheng Z."/>
            <person name="Ye L."/>
            <person name="Chen S."/>
        </authorList>
    </citation>
    <scope>NUCLEOTIDE SEQUENCE [LARGE SCALE GENOMIC DNA]</scope>
    <source>
        <strain evidence="1 4">Vb1636</strain>
    </source>
</reference>
<dbReference type="OrthoDB" id="5900575at2"/>
<dbReference type="EMBL" id="LOSN02000002">
    <property type="protein sequence ID" value="PNP20437.1"/>
    <property type="molecule type" value="Genomic_DNA"/>
</dbReference>
<dbReference type="Proteomes" id="UP000054316">
    <property type="component" value="Unassembled WGS sequence"/>
</dbReference>
<reference evidence="2 3" key="1">
    <citation type="submission" date="2017-12" db="EMBL/GenBank/DDBJ databases">
        <title>FDA dAtabase for Regulatory Grade micrObial Sequences (FDA-ARGOS): Supporting development and validation of Infectious Disease Dx tests.</title>
        <authorList>
            <person name="Hoffmann M."/>
            <person name="Allard M."/>
            <person name="Evans P."/>
            <person name="Brown E."/>
            <person name="Tallon L.J."/>
            <person name="Sadzewicz L."/>
            <person name="Sengamalay N."/>
            <person name="Ott S."/>
            <person name="Godinez A."/>
            <person name="Nagaraj S."/>
            <person name="Vavikolanu K."/>
            <person name="Aluvathingal J."/>
            <person name="Nadendla S."/>
            <person name="Hobson J."/>
            <person name="Sichtig H."/>
        </authorList>
    </citation>
    <scope>NUCLEOTIDE SEQUENCE [LARGE SCALE GENOMIC DNA]</scope>
    <source>
        <strain evidence="3">ATCC 17749</strain>
        <strain evidence="2">FDAARGOS_97</strain>
    </source>
</reference>
<dbReference type="Proteomes" id="UP000565155">
    <property type="component" value="Unassembled WGS sequence"/>
</dbReference>
<evidence type="ECO:0000313" key="4">
    <source>
        <dbReference type="Proteomes" id="UP000565155"/>
    </source>
</evidence>
<evidence type="ECO:0000313" key="1">
    <source>
        <dbReference type="EMBL" id="NMR74908.1"/>
    </source>
</evidence>